<dbReference type="InterPro" id="IPR023393">
    <property type="entry name" value="START-like_dom_sf"/>
</dbReference>
<dbReference type="Proteomes" id="UP000183090">
    <property type="component" value="Unassembled WGS sequence"/>
</dbReference>
<evidence type="ECO:0000313" key="2">
    <source>
        <dbReference type="EMBL" id="SFK52314.1"/>
    </source>
</evidence>
<evidence type="ECO:0000313" key="3">
    <source>
        <dbReference type="Proteomes" id="UP000034029"/>
    </source>
</evidence>
<dbReference type="KEGG" id="shv:AAT16_04530"/>
<dbReference type="AlphaFoldDB" id="A0A0F7HK82"/>
<dbReference type="PANTHER" id="PTHR38588:SF1">
    <property type="entry name" value="BLL0334 PROTEIN"/>
    <property type="match status" value="1"/>
</dbReference>
<reference evidence="1 3" key="1">
    <citation type="journal article" date="2015" name="Int. J. Syst. Evol. Microbiol.">
        <title>Complete genome sequence of Salinicoccus halodurans H3B36, isolated from the Qaidam Basin in China.</title>
        <authorList>
            <person name="Jiang K."/>
            <person name="Xue Y."/>
            <person name="Ma Y."/>
        </authorList>
    </citation>
    <scope>NUCLEOTIDE SEQUENCE [LARGE SCALE GENOMIC DNA]</scope>
    <source>
        <strain evidence="1 3">H3B36</strain>
    </source>
</reference>
<evidence type="ECO:0000313" key="4">
    <source>
        <dbReference type="Proteomes" id="UP000183090"/>
    </source>
</evidence>
<dbReference type="InterPro" id="IPR010419">
    <property type="entry name" value="CO_DH_gsu"/>
</dbReference>
<dbReference type="Proteomes" id="UP000034029">
    <property type="component" value="Chromosome"/>
</dbReference>
<name>A0A0F7HK82_9STAP</name>
<reference evidence="2 4" key="3">
    <citation type="submission" date="2016-10" db="EMBL/GenBank/DDBJ databases">
        <authorList>
            <person name="Varghese N."/>
            <person name="Submissions S."/>
        </authorList>
    </citation>
    <scope>NUCLEOTIDE SEQUENCE [LARGE SCALE GENOMIC DNA]</scope>
    <source>
        <strain evidence="2 4">CGMCC 1.6501</strain>
    </source>
</reference>
<dbReference type="CDD" id="cd05018">
    <property type="entry name" value="CoxG"/>
    <property type="match status" value="1"/>
</dbReference>
<gene>
    <name evidence="1" type="ORF">AAT16_04530</name>
    <name evidence="2" type="ORF">SAMN05216235_0142</name>
</gene>
<dbReference type="Gene3D" id="3.30.530.20">
    <property type="match status" value="1"/>
</dbReference>
<keyword evidence="3" id="KW-1185">Reference proteome</keyword>
<proteinExistence type="predicted"/>
<dbReference type="EMBL" id="CP011366">
    <property type="protein sequence ID" value="AKG73543.1"/>
    <property type="molecule type" value="Genomic_DNA"/>
</dbReference>
<evidence type="ECO:0000313" key="1">
    <source>
        <dbReference type="EMBL" id="AKG73543.1"/>
    </source>
</evidence>
<reference evidence="3" key="2">
    <citation type="submission" date="2015-04" db="EMBL/GenBank/DDBJ databases">
        <title>Complete genome sequence of Salinicoccus halodurans strain H3B36, isolated from the Qaidam basin of China.</title>
        <authorList>
            <person name="Ma Y."/>
            <person name="Jiang K."/>
            <person name="Xue Y."/>
        </authorList>
    </citation>
    <scope>NUCLEOTIDE SEQUENCE [LARGE SCALE GENOMIC DNA]</scope>
    <source>
        <strain evidence="3">H3B36</strain>
    </source>
</reference>
<dbReference type="PANTHER" id="PTHR38588">
    <property type="entry name" value="BLL0334 PROTEIN"/>
    <property type="match status" value="1"/>
</dbReference>
<dbReference type="Pfam" id="PF06240">
    <property type="entry name" value="COXG"/>
    <property type="match status" value="1"/>
</dbReference>
<sequence length="151" mass="16521">MEGKGKINLPGNKKEVFEEMLNPELLEKCIMGCKEFHVIENNKYKAELSVGIAAVKGKYDADINVKNIAEGESYTLVIHGEGNPGLVDAVADITFEENGNDDTLVKYEYQADAGGKIASIGQRMLGGVAKLVINDFFKKAKNELKLKQEAV</sequence>
<dbReference type="OrthoDB" id="9787428at2"/>
<dbReference type="SUPFAM" id="SSF55961">
    <property type="entry name" value="Bet v1-like"/>
    <property type="match status" value="1"/>
</dbReference>
<protein>
    <submittedName>
        <fullName evidence="1">Carbon monoxide dehydrogenase</fullName>
    </submittedName>
</protein>
<organism evidence="2 4">
    <name type="scientific">Salinicoccus halodurans</name>
    <dbReference type="NCBI Taxonomy" id="407035"/>
    <lineage>
        <taxon>Bacteria</taxon>
        <taxon>Bacillati</taxon>
        <taxon>Bacillota</taxon>
        <taxon>Bacilli</taxon>
        <taxon>Bacillales</taxon>
        <taxon>Staphylococcaceae</taxon>
        <taxon>Salinicoccus</taxon>
    </lineage>
</organism>
<dbReference type="EMBL" id="FOTB01000001">
    <property type="protein sequence ID" value="SFK52314.1"/>
    <property type="molecule type" value="Genomic_DNA"/>
</dbReference>
<dbReference type="RefSeq" id="WP_046789733.1">
    <property type="nucleotide sequence ID" value="NZ_CP011366.1"/>
</dbReference>
<accession>A0A0F7HK82</accession>